<dbReference type="PANTHER" id="PTHR46472">
    <property type="entry name" value="NUCLEOREDOXIN"/>
    <property type="match status" value="1"/>
</dbReference>
<organism evidence="2 3">
    <name type="scientific">Ridgeia piscesae</name>
    <name type="common">Tubeworm</name>
    <dbReference type="NCBI Taxonomy" id="27915"/>
    <lineage>
        <taxon>Eukaryota</taxon>
        <taxon>Metazoa</taxon>
        <taxon>Spiralia</taxon>
        <taxon>Lophotrochozoa</taxon>
        <taxon>Annelida</taxon>
        <taxon>Polychaeta</taxon>
        <taxon>Sedentaria</taxon>
        <taxon>Canalipalpata</taxon>
        <taxon>Sabellida</taxon>
        <taxon>Siboglinidae</taxon>
        <taxon>Ridgeia</taxon>
    </lineage>
</organism>
<dbReference type="GO" id="GO:0030178">
    <property type="term" value="P:negative regulation of Wnt signaling pathway"/>
    <property type="evidence" value="ECO:0007669"/>
    <property type="project" value="TreeGrafter"/>
</dbReference>
<dbReference type="SUPFAM" id="SSF52833">
    <property type="entry name" value="Thioredoxin-like"/>
    <property type="match status" value="2"/>
</dbReference>
<sequence length="430" mass="48782">MHGIADLLGDTVISHSGSVDTSTIAGEGRVIGLYFSAHWCPPCRAFTPQLVDWYNTFKAQAARGKDLDIVFVSSDKDEQTFLEYFKEMPWYSLHFAERDKKDQLSKKFKVQGIPTLVFIDGTTGKLITSDGRNCIVEDPKGVDFPWYPKQLSEILCGKLVKQDGEVSCSETLDRKVKGLYFSAHWCPPCRSFTETLIKTYTALHKRQLNFEVVFVSVDRSKESYLEYYKSMPWLALPFGDERGHQLTRHFGVQGIPALVLLDEKNDLITSTGRTVIARDPEGQEFPWPTKPLQELNEVTANLLNEATCFVMFTDGDDKLIREAELLLQDVAQAYKTEQKSSIGSAHELPPVNFLYEGIEGEEIAGLIHNFAQLEDFSPQLVVLDVPNERVYCHPSDKMSTDVVERLIADFKADKLRFRKLRHYSGTDVCK</sequence>
<dbReference type="EMBL" id="JAODUO010000793">
    <property type="protein sequence ID" value="KAK2174558.1"/>
    <property type="molecule type" value="Genomic_DNA"/>
</dbReference>
<dbReference type="GO" id="GO:0004791">
    <property type="term" value="F:thioredoxin-disulfide reductase (NADPH) activity"/>
    <property type="evidence" value="ECO:0007669"/>
    <property type="project" value="TreeGrafter"/>
</dbReference>
<evidence type="ECO:0000313" key="3">
    <source>
        <dbReference type="Proteomes" id="UP001209878"/>
    </source>
</evidence>
<feature type="domain" description="Thioredoxin" evidence="1">
    <location>
        <begin position="6"/>
        <end position="156"/>
    </location>
</feature>
<evidence type="ECO:0000313" key="2">
    <source>
        <dbReference type="EMBL" id="KAK2174558.1"/>
    </source>
</evidence>
<dbReference type="PROSITE" id="PS51352">
    <property type="entry name" value="THIOREDOXIN_2"/>
    <property type="match status" value="2"/>
</dbReference>
<feature type="domain" description="Thioredoxin" evidence="1">
    <location>
        <begin position="157"/>
        <end position="304"/>
    </location>
</feature>
<evidence type="ECO:0000259" key="1">
    <source>
        <dbReference type="PROSITE" id="PS51352"/>
    </source>
</evidence>
<gene>
    <name evidence="2" type="ORF">NP493_794g00019</name>
</gene>
<dbReference type="GO" id="GO:0005634">
    <property type="term" value="C:nucleus"/>
    <property type="evidence" value="ECO:0007669"/>
    <property type="project" value="TreeGrafter"/>
</dbReference>
<proteinExistence type="predicted"/>
<dbReference type="InterPro" id="IPR013766">
    <property type="entry name" value="Thioredoxin_domain"/>
</dbReference>
<dbReference type="Gene3D" id="3.40.30.10">
    <property type="entry name" value="Glutaredoxin"/>
    <property type="match status" value="3"/>
</dbReference>
<dbReference type="InterPro" id="IPR036249">
    <property type="entry name" value="Thioredoxin-like_sf"/>
</dbReference>
<comment type="caution">
    <text evidence="2">The sequence shown here is derived from an EMBL/GenBank/DDBJ whole genome shotgun (WGS) entry which is preliminary data.</text>
</comment>
<dbReference type="PANTHER" id="PTHR46472:SF1">
    <property type="entry name" value="NUCLEOREDOXIN"/>
    <property type="match status" value="1"/>
</dbReference>
<dbReference type="AlphaFoldDB" id="A0AAD9KN05"/>
<reference evidence="2" key="1">
    <citation type="journal article" date="2023" name="Mol. Biol. Evol.">
        <title>Third-Generation Sequencing Reveals the Adaptive Role of the Epigenome in Three Deep-Sea Polychaetes.</title>
        <authorList>
            <person name="Perez M."/>
            <person name="Aroh O."/>
            <person name="Sun Y."/>
            <person name="Lan Y."/>
            <person name="Juniper S.K."/>
            <person name="Young C.R."/>
            <person name="Angers B."/>
            <person name="Qian P.Y."/>
        </authorList>
    </citation>
    <scope>NUCLEOTIDE SEQUENCE</scope>
    <source>
        <strain evidence="2">R07B-5</strain>
    </source>
</reference>
<protein>
    <recommendedName>
        <fullName evidence="1">Thioredoxin domain-containing protein</fullName>
    </recommendedName>
</protein>
<name>A0AAD9KN05_RIDPI</name>
<dbReference type="Proteomes" id="UP001209878">
    <property type="component" value="Unassembled WGS sequence"/>
</dbReference>
<dbReference type="GO" id="GO:0031397">
    <property type="term" value="P:negative regulation of protein ubiquitination"/>
    <property type="evidence" value="ECO:0007669"/>
    <property type="project" value="TreeGrafter"/>
</dbReference>
<accession>A0AAD9KN05</accession>
<keyword evidence="3" id="KW-1185">Reference proteome</keyword>
<dbReference type="InterPro" id="IPR012336">
    <property type="entry name" value="Thioredoxin-like_fold"/>
</dbReference>
<dbReference type="Pfam" id="PF13905">
    <property type="entry name" value="Thioredoxin_8"/>
    <property type="match status" value="2"/>
</dbReference>